<dbReference type="eggNOG" id="ENOG5034BG4">
    <property type="taxonomic scope" value="Bacteria"/>
</dbReference>
<keyword evidence="1" id="KW-0812">Transmembrane</keyword>
<feature type="transmembrane region" description="Helical" evidence="1">
    <location>
        <begin position="297"/>
        <end position="315"/>
    </location>
</feature>
<accession>A0A099EWQ8</accession>
<dbReference type="RefSeq" id="WP_036743597.1">
    <property type="nucleotide sequence ID" value="NZ_FOJO01000034.1"/>
</dbReference>
<keyword evidence="4" id="KW-1185">Reference proteome</keyword>
<evidence type="ECO:0000313" key="3">
    <source>
        <dbReference type="EMBL" id="SFA61176.1"/>
    </source>
</evidence>
<gene>
    <name evidence="2" type="ORF">IT41_17455</name>
    <name evidence="3" type="ORF">SAMN04487972_1347</name>
</gene>
<feature type="transmembrane region" description="Helical" evidence="1">
    <location>
        <begin position="167"/>
        <end position="195"/>
    </location>
</feature>
<dbReference type="OrthoDB" id="7765097at2"/>
<feature type="transmembrane region" description="Helical" evidence="1">
    <location>
        <begin position="321"/>
        <end position="344"/>
    </location>
</feature>
<reference evidence="3 5" key="3">
    <citation type="submission" date="2016-10" db="EMBL/GenBank/DDBJ databases">
        <authorList>
            <person name="de Groot N.N."/>
        </authorList>
    </citation>
    <scope>NUCLEOTIDE SEQUENCE [LARGE SCALE GENOMIC DNA]</scope>
    <source>
        <strain evidence="3 5">CGMCC 1.6117</strain>
    </source>
</reference>
<dbReference type="Proteomes" id="UP000182312">
    <property type="component" value="Unassembled WGS sequence"/>
</dbReference>
<sequence>MTMPFPAQSRAGAGPAFLRPALALLWLVLTPVLCILYLKIEPSPDQAQFDYMGWLATQGRPFYAGSFDMNWPGAMLLHEAAIRLFGPAGWSWHLLDFLLVQLAAMAAGLFLWRAGFRFAPWIVLVLYPPLYVTAGAWMAGQRDIVAMGLLIMACCAMLAPARRERGALISAGALVAFAVLIRPTYLSVLVGLLILEALPRDWLGQPRRDGILARLLALGMGFALVILAVLAWAVAVGNLDDWYQQSVMFTSQVYYGEPPMDLTQTLITLFTRWWHWLSLGGLVGLVLWVLRDRGVRYPLALLLGLACAILLSFFAQNKGFGYHIAGFVPLLAMLMAVAIDQLAARAVAARNQRLRWLAGGAAIALAGLAALGTVNKIASNSGLLRDYWQNGLAPVAGGYGIPAEDQARMIRIIQAESTPEDTLAQYGTAHHIPYLARRLPPHRFITPAIELMNQEFALYQPWLAEIRDGLRARPPAFVLITGIAPVATEAGLLSAPDNTTPALAELLAFMGDDYAPRVQGDYGALFQRVAR</sequence>
<feature type="transmembrane region" description="Helical" evidence="1">
    <location>
        <begin position="144"/>
        <end position="161"/>
    </location>
</feature>
<evidence type="ECO:0000313" key="5">
    <source>
        <dbReference type="Proteomes" id="UP000182312"/>
    </source>
</evidence>
<dbReference type="EMBL" id="JRKN01000038">
    <property type="protein sequence ID" value="KGJ02421.1"/>
    <property type="molecule type" value="Genomic_DNA"/>
</dbReference>
<feature type="transmembrane region" description="Helical" evidence="1">
    <location>
        <begin position="92"/>
        <end position="112"/>
    </location>
</feature>
<reference evidence="2 4" key="1">
    <citation type="submission" date="2014-09" db="EMBL/GenBank/DDBJ databases">
        <authorList>
            <person name="McGinnis J.M."/>
            <person name="Wolfgang W.J."/>
        </authorList>
    </citation>
    <scope>NUCLEOTIDE SEQUENCE [LARGE SCALE GENOMIC DNA]</scope>
    <source>
        <strain evidence="2 4">JCM 14014</strain>
    </source>
</reference>
<evidence type="ECO:0000313" key="4">
    <source>
        <dbReference type="Proteomes" id="UP000029846"/>
    </source>
</evidence>
<proteinExistence type="predicted"/>
<protein>
    <recommendedName>
        <fullName evidence="6">4-amino-4-deoxy-L-arabinose transferase</fullName>
    </recommendedName>
</protein>
<feature type="transmembrane region" description="Helical" evidence="1">
    <location>
        <begin position="215"/>
        <end position="235"/>
    </location>
</feature>
<name>A0A099EWQ8_9RHOB</name>
<reference evidence="2 4" key="2">
    <citation type="submission" date="2014-10" db="EMBL/GenBank/DDBJ databases">
        <title>Paracoccus sanguinis sp. nov., isolated from clinical specimens of New York State patients.</title>
        <authorList>
            <person name="Mingle L.A."/>
            <person name="Cole J.A."/>
            <person name="Lapierre P."/>
            <person name="Musser K.A."/>
        </authorList>
    </citation>
    <scope>NUCLEOTIDE SEQUENCE [LARGE SCALE GENOMIC DNA]</scope>
    <source>
        <strain evidence="2 4">JCM 14014</strain>
    </source>
</reference>
<feature type="transmembrane region" description="Helical" evidence="1">
    <location>
        <begin position="273"/>
        <end position="290"/>
    </location>
</feature>
<evidence type="ECO:0008006" key="6">
    <source>
        <dbReference type="Google" id="ProtNLM"/>
    </source>
</evidence>
<feature type="transmembrane region" description="Helical" evidence="1">
    <location>
        <begin position="20"/>
        <end position="38"/>
    </location>
</feature>
<evidence type="ECO:0000256" key="1">
    <source>
        <dbReference type="SAM" id="Phobius"/>
    </source>
</evidence>
<evidence type="ECO:0000313" key="2">
    <source>
        <dbReference type="EMBL" id="KGJ02421.1"/>
    </source>
</evidence>
<feature type="transmembrane region" description="Helical" evidence="1">
    <location>
        <begin position="118"/>
        <end position="137"/>
    </location>
</feature>
<dbReference type="AlphaFoldDB" id="A0A099EWQ8"/>
<keyword evidence="1" id="KW-0472">Membrane</keyword>
<keyword evidence="1" id="KW-1133">Transmembrane helix</keyword>
<dbReference type="Proteomes" id="UP000029846">
    <property type="component" value="Unassembled WGS sequence"/>
</dbReference>
<organism evidence="2 4">
    <name type="scientific">Paracoccus halophilus</name>
    <dbReference type="NCBI Taxonomy" id="376733"/>
    <lineage>
        <taxon>Bacteria</taxon>
        <taxon>Pseudomonadati</taxon>
        <taxon>Pseudomonadota</taxon>
        <taxon>Alphaproteobacteria</taxon>
        <taxon>Rhodobacterales</taxon>
        <taxon>Paracoccaceae</taxon>
        <taxon>Paracoccus</taxon>
    </lineage>
</organism>
<dbReference type="STRING" id="376733.SAMN04487972_1347"/>
<feature type="transmembrane region" description="Helical" evidence="1">
    <location>
        <begin position="356"/>
        <end position="374"/>
    </location>
</feature>
<dbReference type="EMBL" id="FOJO01000034">
    <property type="protein sequence ID" value="SFA61176.1"/>
    <property type="molecule type" value="Genomic_DNA"/>
</dbReference>